<evidence type="ECO:0000256" key="1">
    <source>
        <dbReference type="ARBA" id="ARBA00023015"/>
    </source>
</evidence>
<gene>
    <name evidence="5" type="ORF">DXV75_11700</name>
</gene>
<dbReference type="Pfam" id="PF12833">
    <property type="entry name" value="HTH_18"/>
    <property type="match status" value="1"/>
</dbReference>
<evidence type="ECO:0000313" key="5">
    <source>
        <dbReference type="EMBL" id="RDV25251.1"/>
    </source>
</evidence>
<evidence type="ECO:0000313" key="6">
    <source>
        <dbReference type="Proteomes" id="UP000256561"/>
    </source>
</evidence>
<keyword evidence="6" id="KW-1185">Reference proteome</keyword>
<dbReference type="Proteomes" id="UP000256561">
    <property type="component" value="Unassembled WGS sequence"/>
</dbReference>
<dbReference type="PANTHER" id="PTHR43280:SF2">
    <property type="entry name" value="HTH-TYPE TRANSCRIPTIONAL REGULATOR EXSA"/>
    <property type="match status" value="1"/>
</dbReference>
<sequence>MSDKRLLMLKLLVLWIVEYAKPAKEEQLKQVFRCNFSEYVLRHKLYSAARMLSQTNQSTTQISYELNFSSPSHLIAQFKKQFSTTPRQYRDELSQRNTTAKP</sequence>
<dbReference type="RefSeq" id="WP_115593583.1">
    <property type="nucleotide sequence ID" value="NZ_QRHA01000007.1"/>
</dbReference>
<feature type="domain" description="HTH araC/xylS-type" evidence="4">
    <location>
        <begin position="25"/>
        <end position="92"/>
    </location>
</feature>
<name>A0A3D8M6J7_9ALTE</name>
<evidence type="ECO:0000259" key="4">
    <source>
        <dbReference type="PROSITE" id="PS01124"/>
    </source>
</evidence>
<dbReference type="Gene3D" id="1.10.10.60">
    <property type="entry name" value="Homeodomain-like"/>
    <property type="match status" value="1"/>
</dbReference>
<keyword evidence="2" id="KW-0238">DNA-binding</keyword>
<organism evidence="5 6">
    <name type="scientific">Alteromonas aestuariivivens</name>
    <dbReference type="NCBI Taxonomy" id="1938339"/>
    <lineage>
        <taxon>Bacteria</taxon>
        <taxon>Pseudomonadati</taxon>
        <taxon>Pseudomonadota</taxon>
        <taxon>Gammaproteobacteria</taxon>
        <taxon>Alteromonadales</taxon>
        <taxon>Alteromonadaceae</taxon>
        <taxon>Alteromonas/Salinimonas group</taxon>
        <taxon>Alteromonas</taxon>
    </lineage>
</organism>
<keyword evidence="3" id="KW-0804">Transcription</keyword>
<proteinExistence type="predicted"/>
<evidence type="ECO:0000256" key="2">
    <source>
        <dbReference type="ARBA" id="ARBA00023125"/>
    </source>
</evidence>
<comment type="caution">
    <text evidence="5">The sequence shown here is derived from an EMBL/GenBank/DDBJ whole genome shotgun (WGS) entry which is preliminary data.</text>
</comment>
<dbReference type="InterPro" id="IPR009057">
    <property type="entry name" value="Homeodomain-like_sf"/>
</dbReference>
<keyword evidence="1" id="KW-0805">Transcription regulation</keyword>
<dbReference type="SMART" id="SM00342">
    <property type="entry name" value="HTH_ARAC"/>
    <property type="match status" value="1"/>
</dbReference>
<accession>A0A3D8M6J7</accession>
<dbReference type="InterPro" id="IPR018060">
    <property type="entry name" value="HTH_AraC"/>
</dbReference>
<dbReference type="PANTHER" id="PTHR43280">
    <property type="entry name" value="ARAC-FAMILY TRANSCRIPTIONAL REGULATOR"/>
    <property type="match status" value="1"/>
</dbReference>
<dbReference type="PROSITE" id="PS01124">
    <property type="entry name" value="HTH_ARAC_FAMILY_2"/>
    <property type="match status" value="1"/>
</dbReference>
<evidence type="ECO:0000256" key="3">
    <source>
        <dbReference type="ARBA" id="ARBA00023163"/>
    </source>
</evidence>
<dbReference type="EMBL" id="QRHA01000007">
    <property type="protein sequence ID" value="RDV25251.1"/>
    <property type="molecule type" value="Genomic_DNA"/>
</dbReference>
<protein>
    <submittedName>
        <fullName evidence="5">AraC family transcriptional regulator</fullName>
    </submittedName>
</protein>
<dbReference type="GO" id="GO:0043565">
    <property type="term" value="F:sequence-specific DNA binding"/>
    <property type="evidence" value="ECO:0007669"/>
    <property type="project" value="InterPro"/>
</dbReference>
<dbReference type="AlphaFoldDB" id="A0A3D8M6J7"/>
<reference evidence="6" key="1">
    <citation type="submission" date="2018-08" db="EMBL/GenBank/DDBJ databases">
        <authorList>
            <person name="Zhang J."/>
            <person name="Du Z.-J."/>
        </authorList>
    </citation>
    <scope>NUCLEOTIDE SEQUENCE [LARGE SCALE GENOMIC DNA]</scope>
    <source>
        <strain evidence="6">KCTC 52655</strain>
    </source>
</reference>
<dbReference type="SUPFAM" id="SSF46689">
    <property type="entry name" value="Homeodomain-like"/>
    <property type="match status" value="1"/>
</dbReference>
<dbReference type="GO" id="GO:0003700">
    <property type="term" value="F:DNA-binding transcription factor activity"/>
    <property type="evidence" value="ECO:0007669"/>
    <property type="project" value="InterPro"/>
</dbReference>
<dbReference type="OrthoDB" id="5949386at2"/>